<dbReference type="Proteomes" id="UP000298774">
    <property type="component" value="Chromosome"/>
</dbReference>
<feature type="domain" description="PIN" evidence="1">
    <location>
        <begin position="17"/>
        <end position="136"/>
    </location>
</feature>
<dbReference type="KEGG" id="abf:AMK58_02350"/>
<dbReference type="AlphaFoldDB" id="A0A0P0EFI0"/>
<dbReference type="Pfam" id="PF13470">
    <property type="entry name" value="PIN_3"/>
    <property type="match status" value="1"/>
</dbReference>
<name>A0A0P0EFI0_AZOBR</name>
<dbReference type="InterPro" id="IPR002716">
    <property type="entry name" value="PIN_dom"/>
</dbReference>
<keyword evidence="5" id="KW-1185">Reference proteome</keyword>
<dbReference type="RefSeq" id="WP_035675914.1">
    <property type="nucleotide sequence ID" value="NZ_CP012914.1"/>
</dbReference>
<dbReference type="EMBL" id="JAWXYC010000004">
    <property type="protein sequence ID" value="MDX5952966.1"/>
    <property type="molecule type" value="Genomic_DNA"/>
</dbReference>
<dbReference type="PANTHER" id="PTHR34610">
    <property type="entry name" value="SSL7007 PROTEIN"/>
    <property type="match status" value="1"/>
</dbReference>
<sequence length="156" mass="17378">MTTSPHHAARSFQGVPFRTVLDTNILVGYALLGAEVPRRSLAIQHSVEAVRARGTAFVSDATLAELREVLMRPDFDRYRPAEERAAFLAAFAAEAHRVEPAPVERLCRDPDDDMFLAVALAADADWLVTVDRQLLSVRQVGRTRILRPERFLDAIA</sequence>
<dbReference type="SMART" id="SM00670">
    <property type="entry name" value="PINc"/>
    <property type="match status" value="1"/>
</dbReference>
<dbReference type="InterPro" id="IPR002850">
    <property type="entry name" value="PIN_toxin-like"/>
</dbReference>
<dbReference type="NCBIfam" id="TIGR00305">
    <property type="entry name" value="putative toxin-antitoxin system toxin component, PIN family"/>
    <property type="match status" value="1"/>
</dbReference>
<accession>A0A0P0EFI0</accession>
<proteinExistence type="predicted"/>
<dbReference type="EMBL" id="CP032339">
    <property type="protein sequence ID" value="QCO09415.1"/>
    <property type="molecule type" value="Genomic_DNA"/>
</dbReference>
<evidence type="ECO:0000313" key="4">
    <source>
        <dbReference type="Proteomes" id="UP000298774"/>
    </source>
</evidence>
<reference evidence="2 5" key="2">
    <citation type="submission" date="2023-11" db="EMBL/GenBank/DDBJ databases">
        <title>MicrobeMod: A computational toolkit for identifying prokaryotic methylation and restriction-modification with nanopore sequencing.</title>
        <authorList>
            <person name="Crits-Christoph A."/>
            <person name="Kang S.C."/>
            <person name="Lee H."/>
            <person name="Ostrov N."/>
        </authorList>
    </citation>
    <scope>NUCLEOTIDE SEQUENCE [LARGE SCALE GENOMIC DNA]</scope>
    <source>
        <strain evidence="2 5">ATCC 29145</strain>
    </source>
</reference>
<evidence type="ECO:0000313" key="3">
    <source>
        <dbReference type="EMBL" id="QCO09415.1"/>
    </source>
</evidence>
<organism evidence="3 4">
    <name type="scientific">Azospirillum brasilense</name>
    <dbReference type="NCBI Taxonomy" id="192"/>
    <lineage>
        <taxon>Bacteria</taxon>
        <taxon>Pseudomonadati</taxon>
        <taxon>Pseudomonadota</taxon>
        <taxon>Alphaproteobacteria</taxon>
        <taxon>Rhodospirillales</taxon>
        <taxon>Azospirillaceae</taxon>
        <taxon>Azospirillum</taxon>
    </lineage>
</organism>
<evidence type="ECO:0000259" key="1">
    <source>
        <dbReference type="SMART" id="SM00670"/>
    </source>
</evidence>
<dbReference type="SUPFAM" id="SSF88723">
    <property type="entry name" value="PIN domain-like"/>
    <property type="match status" value="1"/>
</dbReference>
<gene>
    <name evidence="3" type="ORF">D3868_10430</name>
    <name evidence="2" type="ORF">SIM66_17445</name>
</gene>
<dbReference type="PANTHER" id="PTHR34610:SF3">
    <property type="entry name" value="SSL7007 PROTEIN"/>
    <property type="match status" value="1"/>
</dbReference>
<dbReference type="GeneID" id="56450165"/>
<reference evidence="3 4" key="1">
    <citation type="submission" date="2018-09" db="EMBL/GenBank/DDBJ databases">
        <title>Whole genome based analysis of evolution and adaptive divergence in Indian and Brazilian strains of Azospirillum brasilense.</title>
        <authorList>
            <person name="Singh C."/>
            <person name="Tripathi A.K."/>
        </authorList>
    </citation>
    <scope>NUCLEOTIDE SEQUENCE [LARGE SCALE GENOMIC DNA]</scope>
    <source>
        <strain evidence="3 4">MTCC4038</strain>
    </source>
</reference>
<protein>
    <submittedName>
        <fullName evidence="2 3">Toxin-antitoxin system toxin component, PIN family</fullName>
    </submittedName>
</protein>
<evidence type="ECO:0000313" key="5">
    <source>
        <dbReference type="Proteomes" id="UP001277471"/>
    </source>
</evidence>
<dbReference type="InterPro" id="IPR029060">
    <property type="entry name" value="PIN-like_dom_sf"/>
</dbReference>
<dbReference type="Proteomes" id="UP001277471">
    <property type="component" value="Unassembled WGS sequence"/>
</dbReference>
<evidence type="ECO:0000313" key="2">
    <source>
        <dbReference type="EMBL" id="MDX5952966.1"/>
    </source>
</evidence>